<protein>
    <recommendedName>
        <fullName evidence="8">Polyprenyl synthetase</fullName>
    </recommendedName>
</protein>
<name>A0A448ZFC2_9STRA</name>
<dbReference type="Gene3D" id="1.10.600.10">
    <property type="entry name" value="Farnesyl Diphosphate Synthase"/>
    <property type="match status" value="1"/>
</dbReference>
<dbReference type="Pfam" id="PF00348">
    <property type="entry name" value="polyprenyl_synt"/>
    <property type="match status" value="1"/>
</dbReference>
<evidence type="ECO:0000313" key="6">
    <source>
        <dbReference type="EMBL" id="VEU40706.1"/>
    </source>
</evidence>
<dbReference type="EMBL" id="CAACVS010000301">
    <property type="protein sequence ID" value="VEU40706.1"/>
    <property type="molecule type" value="Genomic_DNA"/>
</dbReference>
<proteinExistence type="inferred from homology"/>
<dbReference type="GO" id="GO:0004337">
    <property type="term" value="F:(2E,6E)-farnesyl diphosphate synthase activity"/>
    <property type="evidence" value="ECO:0007669"/>
    <property type="project" value="TreeGrafter"/>
</dbReference>
<evidence type="ECO:0000256" key="2">
    <source>
        <dbReference type="ARBA" id="ARBA00022679"/>
    </source>
</evidence>
<evidence type="ECO:0000313" key="7">
    <source>
        <dbReference type="Proteomes" id="UP000291116"/>
    </source>
</evidence>
<evidence type="ECO:0000256" key="3">
    <source>
        <dbReference type="ARBA" id="ARBA00022723"/>
    </source>
</evidence>
<evidence type="ECO:0008006" key="8">
    <source>
        <dbReference type="Google" id="ProtNLM"/>
    </source>
</evidence>
<dbReference type="InterPro" id="IPR033749">
    <property type="entry name" value="Polyprenyl_synt_CS"/>
</dbReference>
<evidence type="ECO:0000256" key="4">
    <source>
        <dbReference type="ARBA" id="ARBA00022842"/>
    </source>
</evidence>
<dbReference type="Proteomes" id="UP000291116">
    <property type="component" value="Unassembled WGS sequence"/>
</dbReference>
<dbReference type="PANTHER" id="PTHR11525">
    <property type="entry name" value="FARNESYL-PYROPHOSPHATE SYNTHETASE"/>
    <property type="match status" value="1"/>
</dbReference>
<organism evidence="6 7">
    <name type="scientific">Pseudo-nitzschia multistriata</name>
    <dbReference type="NCBI Taxonomy" id="183589"/>
    <lineage>
        <taxon>Eukaryota</taxon>
        <taxon>Sar</taxon>
        <taxon>Stramenopiles</taxon>
        <taxon>Ochrophyta</taxon>
        <taxon>Bacillariophyta</taxon>
        <taxon>Bacillariophyceae</taxon>
        <taxon>Bacillariophycidae</taxon>
        <taxon>Bacillariales</taxon>
        <taxon>Bacillariaceae</taxon>
        <taxon>Pseudo-nitzschia</taxon>
    </lineage>
</organism>
<comment type="cofactor">
    <cofactor evidence="1">
        <name>Mg(2+)</name>
        <dbReference type="ChEBI" id="CHEBI:18420"/>
    </cofactor>
</comment>
<keyword evidence="2 5" id="KW-0808">Transferase</keyword>
<dbReference type="InterPro" id="IPR008949">
    <property type="entry name" value="Isoprenoid_synthase_dom_sf"/>
</dbReference>
<dbReference type="SUPFAM" id="SSF48576">
    <property type="entry name" value="Terpenoid synthases"/>
    <property type="match status" value="1"/>
</dbReference>
<dbReference type="GO" id="GO:0046872">
    <property type="term" value="F:metal ion binding"/>
    <property type="evidence" value="ECO:0007669"/>
    <property type="project" value="UniProtKB-KW"/>
</dbReference>
<dbReference type="SFLD" id="SFLDS00005">
    <property type="entry name" value="Isoprenoid_Synthase_Type_I"/>
    <property type="match status" value="1"/>
</dbReference>
<dbReference type="OrthoDB" id="10257492at2759"/>
<dbReference type="PROSITE" id="PS00723">
    <property type="entry name" value="POLYPRENYL_SYNTHASE_1"/>
    <property type="match status" value="1"/>
</dbReference>
<evidence type="ECO:0000256" key="5">
    <source>
        <dbReference type="RuleBase" id="RU004466"/>
    </source>
</evidence>
<accession>A0A448ZFC2</accession>
<sequence length="419" mass="47037">MPPSSSMSCPYNGWVGTLATFAAGGLAAAAYFHHKLLASKATDFPATVGTKTSSEPTPIDYPEYDYKNDPKGSFTKICDLLIEEILQDLPANYELPKRETEWLRKMLEHTVKGGKMNRGLMVVESGVAIIGESKITNEKLCQLAVLGWAIEWLQAWLLVADDIMDSSVTRRGQPCWYKTLGDAWYIAINDAVTIEAFCFKILKRHFGHDGDLQLKLVDLMMETTLQTELGQLSDTLCDVLTLKDLTPERWGLIVKYKTSFYSFYLSVAFAMTLAGVRDQAAYDAARDILIEMGVYFQAQDDFLDCYATPEVLGKIGTDIADKKCGWLFTKAYHELASDEQKAFLDEHYGKCEVGSPEELKIKELYTELGLKETYATYEQNSYDKIMAMKNSAAGETLKAAGVPWTVFEKFLAKVYKRSH</sequence>
<dbReference type="CDD" id="cd00685">
    <property type="entry name" value="Trans_IPPS_HT"/>
    <property type="match status" value="1"/>
</dbReference>
<dbReference type="InterPro" id="IPR000092">
    <property type="entry name" value="Polyprenyl_synt"/>
</dbReference>
<reference evidence="6 7" key="1">
    <citation type="submission" date="2019-01" db="EMBL/GenBank/DDBJ databases">
        <authorList>
            <person name="Ferrante I. M."/>
        </authorList>
    </citation>
    <scope>NUCLEOTIDE SEQUENCE [LARGE SCALE GENOMIC DNA]</scope>
    <source>
        <strain evidence="6 7">B856</strain>
    </source>
</reference>
<comment type="similarity">
    <text evidence="5">Belongs to the FPP/GGPP synthase family.</text>
</comment>
<dbReference type="AlphaFoldDB" id="A0A448ZFC2"/>
<evidence type="ECO:0000256" key="1">
    <source>
        <dbReference type="ARBA" id="ARBA00001946"/>
    </source>
</evidence>
<keyword evidence="3" id="KW-0479">Metal-binding</keyword>
<dbReference type="GO" id="GO:0005737">
    <property type="term" value="C:cytoplasm"/>
    <property type="evidence" value="ECO:0007669"/>
    <property type="project" value="TreeGrafter"/>
</dbReference>
<gene>
    <name evidence="6" type="ORF">PSNMU_V1.4_AUG-EV-PASAV3_0076010</name>
</gene>
<dbReference type="GO" id="GO:0045337">
    <property type="term" value="P:farnesyl diphosphate biosynthetic process"/>
    <property type="evidence" value="ECO:0007669"/>
    <property type="project" value="TreeGrafter"/>
</dbReference>
<keyword evidence="7" id="KW-1185">Reference proteome</keyword>
<dbReference type="GO" id="GO:0004161">
    <property type="term" value="F:dimethylallyltranstransferase activity"/>
    <property type="evidence" value="ECO:0007669"/>
    <property type="project" value="TreeGrafter"/>
</dbReference>
<dbReference type="InterPro" id="IPR039702">
    <property type="entry name" value="FPS1-like"/>
</dbReference>
<keyword evidence="4" id="KW-0460">Magnesium</keyword>
<dbReference type="PANTHER" id="PTHR11525:SF0">
    <property type="entry name" value="FARNESYL PYROPHOSPHATE SYNTHASE"/>
    <property type="match status" value="1"/>
</dbReference>